<dbReference type="Proteomes" id="UP000789375">
    <property type="component" value="Unassembled WGS sequence"/>
</dbReference>
<comment type="caution">
    <text evidence="2">The sequence shown here is derived from an EMBL/GenBank/DDBJ whole genome shotgun (WGS) entry which is preliminary data.</text>
</comment>
<keyword evidence="3" id="KW-1185">Reference proteome</keyword>
<reference evidence="2" key="1">
    <citation type="submission" date="2021-06" db="EMBL/GenBank/DDBJ databases">
        <authorList>
            <person name="Kallberg Y."/>
            <person name="Tangrot J."/>
            <person name="Rosling A."/>
        </authorList>
    </citation>
    <scope>NUCLEOTIDE SEQUENCE</scope>
    <source>
        <strain evidence="2">87-6 pot B 2015</strain>
    </source>
</reference>
<feature type="region of interest" description="Disordered" evidence="1">
    <location>
        <begin position="48"/>
        <end position="69"/>
    </location>
</feature>
<accession>A0A9N9NGK0</accession>
<feature type="non-terminal residue" evidence="2">
    <location>
        <position position="1"/>
    </location>
</feature>
<evidence type="ECO:0000313" key="3">
    <source>
        <dbReference type="Proteomes" id="UP000789375"/>
    </source>
</evidence>
<organism evidence="2 3">
    <name type="scientific">Funneliformis mosseae</name>
    <name type="common">Endomycorrhizal fungus</name>
    <name type="synonym">Glomus mosseae</name>
    <dbReference type="NCBI Taxonomy" id="27381"/>
    <lineage>
        <taxon>Eukaryota</taxon>
        <taxon>Fungi</taxon>
        <taxon>Fungi incertae sedis</taxon>
        <taxon>Mucoromycota</taxon>
        <taxon>Glomeromycotina</taxon>
        <taxon>Glomeromycetes</taxon>
        <taxon>Glomerales</taxon>
        <taxon>Glomeraceae</taxon>
        <taxon>Funneliformis</taxon>
    </lineage>
</organism>
<dbReference type="AlphaFoldDB" id="A0A9N9NGK0"/>
<dbReference type="EMBL" id="CAJVPP010016748">
    <property type="protein sequence ID" value="CAG8730509.1"/>
    <property type="molecule type" value="Genomic_DNA"/>
</dbReference>
<name>A0A9N9NGK0_FUNMO</name>
<evidence type="ECO:0000313" key="2">
    <source>
        <dbReference type="EMBL" id="CAG8730509.1"/>
    </source>
</evidence>
<evidence type="ECO:0000256" key="1">
    <source>
        <dbReference type="SAM" id="MobiDB-lite"/>
    </source>
</evidence>
<proteinExistence type="predicted"/>
<protein>
    <submittedName>
        <fullName evidence="2">10604_t:CDS:1</fullName>
    </submittedName>
</protein>
<sequence>RKDNSNATSSYHMEAVVAEISRQLCSWNLYTRQDGVVTTSQGRFNFQTTDGRNIRAPDVPFTPKTHSIS</sequence>
<gene>
    <name evidence="2" type="ORF">FMOSSE_LOCUS15624</name>
</gene>